<dbReference type="OrthoDB" id="766405at2759"/>
<accession>A0A8X7SGU1</accession>
<sequence>MTESLQISRKRMRFSSSSASETLLASKSQYHRHRSGRIEPTGDGLRFSQSPSVTGKLPRKFFARILESPSRICVSDACLPRARSGNSKPRNNNLKIIFVIPTVLHPCSRARLFKNPGSFSYKRLLPYLMQAADGTPSGHGNTSPLKKVEPTKAVAQSVDGVISKHSAVGGNTSPLKKVIASSPNKKSACSRRKLFKTPGSVNYRRMLPYLKDIQEDNPCVPETVNHPDHKKNTEENTPSSVLVSENEGAEDMVTSNVARESDTYSNEDKELVPCEAVSASPERSDTDKEQETQVKHVIPDTEKNLGTPQNALGSEVQFSSPITGSRDSSGVALSALNNICVENLAGEEIMKTDGKNSAEQVEANGSDLTAELLDPCAVSGTPTSISPSKGILKRSIRGCRGICSCLNCSSFRLNAERAFEFSRNQLQDTEVMVLDLVGEISHLREMLEKYNSADHNESYKIQAGEAAKRASEAADLAKSRLYQMNDDLQVHCRIPNEQRAKVKFAHYVHEKTILEASQSTQLDP</sequence>
<dbReference type="Proteomes" id="UP000886595">
    <property type="component" value="Unassembled WGS sequence"/>
</dbReference>
<dbReference type="EMBL" id="JAAMPC010000006">
    <property type="protein sequence ID" value="KAG2306784.1"/>
    <property type="molecule type" value="Genomic_DNA"/>
</dbReference>
<organism evidence="2 3">
    <name type="scientific">Brassica carinata</name>
    <name type="common">Ethiopian mustard</name>
    <name type="synonym">Abyssinian cabbage</name>
    <dbReference type="NCBI Taxonomy" id="52824"/>
    <lineage>
        <taxon>Eukaryota</taxon>
        <taxon>Viridiplantae</taxon>
        <taxon>Streptophyta</taxon>
        <taxon>Embryophyta</taxon>
        <taxon>Tracheophyta</taxon>
        <taxon>Spermatophyta</taxon>
        <taxon>Magnoliopsida</taxon>
        <taxon>eudicotyledons</taxon>
        <taxon>Gunneridae</taxon>
        <taxon>Pentapetalae</taxon>
        <taxon>rosids</taxon>
        <taxon>malvids</taxon>
        <taxon>Brassicales</taxon>
        <taxon>Brassicaceae</taxon>
        <taxon>Brassiceae</taxon>
        <taxon>Brassica</taxon>
    </lineage>
</organism>
<evidence type="ECO:0000313" key="3">
    <source>
        <dbReference type="Proteomes" id="UP000886595"/>
    </source>
</evidence>
<reference evidence="2 3" key="1">
    <citation type="submission" date="2020-02" db="EMBL/GenBank/DDBJ databases">
        <authorList>
            <person name="Ma Q."/>
            <person name="Huang Y."/>
            <person name="Song X."/>
            <person name="Pei D."/>
        </authorList>
    </citation>
    <scope>NUCLEOTIDE SEQUENCE [LARGE SCALE GENOMIC DNA]</scope>
    <source>
        <strain evidence="2">Sxm20200214</strain>
        <tissue evidence="2">Leaf</tissue>
    </source>
</reference>
<name>A0A8X7SGU1_BRACI</name>
<proteinExistence type="predicted"/>
<feature type="region of interest" description="Disordered" evidence="1">
    <location>
        <begin position="274"/>
        <end position="293"/>
    </location>
</feature>
<feature type="region of interest" description="Disordered" evidence="1">
    <location>
        <begin position="25"/>
        <end position="50"/>
    </location>
</feature>
<gene>
    <name evidence="2" type="ORF">Bca52824_026532</name>
</gene>
<dbReference type="PANTHER" id="PTHR34461:SF4">
    <property type="entry name" value="OS01G0101800 PROTEIN"/>
    <property type="match status" value="1"/>
</dbReference>
<comment type="caution">
    <text evidence="2">The sequence shown here is derived from an EMBL/GenBank/DDBJ whole genome shotgun (WGS) entry which is preliminary data.</text>
</comment>
<keyword evidence="3" id="KW-1185">Reference proteome</keyword>
<dbReference type="AlphaFoldDB" id="A0A8X7SGU1"/>
<feature type="compositionally biased region" description="Basic and acidic residues" evidence="1">
    <location>
        <begin position="282"/>
        <end position="293"/>
    </location>
</feature>
<evidence type="ECO:0000313" key="2">
    <source>
        <dbReference type="EMBL" id="KAG2306784.1"/>
    </source>
</evidence>
<dbReference type="PANTHER" id="PTHR34461">
    <property type="entry name" value="EXPRESSED PROTEIN"/>
    <property type="match status" value="1"/>
</dbReference>
<protein>
    <submittedName>
        <fullName evidence="2">Uncharacterized protein</fullName>
    </submittedName>
</protein>
<evidence type="ECO:0000256" key="1">
    <source>
        <dbReference type="SAM" id="MobiDB-lite"/>
    </source>
</evidence>